<comment type="caution">
    <text evidence="2">The sequence shown here is derived from an EMBL/GenBank/DDBJ whole genome shotgun (WGS) entry which is preliminary data.</text>
</comment>
<dbReference type="RefSeq" id="WP_183357202.1">
    <property type="nucleotide sequence ID" value="NZ_BAABKR010000008.1"/>
</dbReference>
<evidence type="ECO:0000313" key="3">
    <source>
        <dbReference type="Proteomes" id="UP000547528"/>
    </source>
</evidence>
<dbReference type="Pfam" id="PF14561">
    <property type="entry name" value="TPR_20"/>
    <property type="match status" value="1"/>
</dbReference>
<dbReference type="SUPFAM" id="SSF48452">
    <property type="entry name" value="TPR-like"/>
    <property type="match status" value="1"/>
</dbReference>
<accession>A0A7W5XYS8</accession>
<feature type="compositionally biased region" description="Polar residues" evidence="1">
    <location>
        <begin position="1"/>
        <end position="14"/>
    </location>
</feature>
<dbReference type="Pfam" id="PF14559">
    <property type="entry name" value="TPR_19"/>
    <property type="match status" value="1"/>
</dbReference>
<evidence type="ECO:0000313" key="2">
    <source>
        <dbReference type="EMBL" id="MBB3666801.1"/>
    </source>
</evidence>
<dbReference type="AlphaFoldDB" id="A0A7W5XYS8"/>
<dbReference type="InterPro" id="IPR011990">
    <property type="entry name" value="TPR-like_helical_dom_sf"/>
</dbReference>
<keyword evidence="3" id="KW-1185">Reference proteome</keyword>
<evidence type="ECO:0000256" key="1">
    <source>
        <dbReference type="SAM" id="MobiDB-lite"/>
    </source>
</evidence>
<dbReference type="EMBL" id="JACIBT010000001">
    <property type="protein sequence ID" value="MBB3666801.1"/>
    <property type="molecule type" value="Genomic_DNA"/>
</dbReference>
<sequence length="313" mass="33240">MTEQPSDNAPSVNSRGAVDLSSLADQGGAQQSSPQVGQPAGGRDSWVVAIQPQQLQQIVQLSSQAPALVLMHGGDETSQRFRTVLSDAVDAQGGRILLATLDAASSPEIAEQAGQLPVVTAFLSGKPIGEFDSQAPAEQLPQLVTQILQLGTQHGVTGTLPAQGTREGSEEEQEEELPPLHQKARDCLEEGDYDGAVVAYQEALKENPADSDAKLGLAQVQLIRRTQDADVAAVRQRAADAPDDVAAQTAVADVDVFGGHVEDAFARLVRFIQSHPGDDRETARKHLVELYSIVGDHDPRVAASRRKLANALF</sequence>
<organism evidence="2 3">
    <name type="scientific">Garicola koreensis</name>
    <dbReference type="NCBI Taxonomy" id="1262554"/>
    <lineage>
        <taxon>Bacteria</taxon>
        <taxon>Bacillati</taxon>
        <taxon>Actinomycetota</taxon>
        <taxon>Actinomycetes</taxon>
        <taxon>Micrococcales</taxon>
        <taxon>Micrococcaceae</taxon>
        <taxon>Garicola</taxon>
    </lineage>
</organism>
<gene>
    <name evidence="2" type="ORF">FHX47_000394</name>
</gene>
<protein>
    <submittedName>
        <fullName evidence="2">Putative thioredoxin</fullName>
    </submittedName>
</protein>
<feature type="region of interest" description="Disordered" evidence="1">
    <location>
        <begin position="156"/>
        <end position="180"/>
    </location>
</feature>
<proteinExistence type="predicted"/>
<dbReference type="Proteomes" id="UP000547528">
    <property type="component" value="Unassembled WGS sequence"/>
</dbReference>
<dbReference type="Gene3D" id="1.25.40.10">
    <property type="entry name" value="Tetratricopeptide repeat domain"/>
    <property type="match status" value="2"/>
</dbReference>
<feature type="region of interest" description="Disordered" evidence="1">
    <location>
        <begin position="1"/>
        <end position="43"/>
    </location>
</feature>
<reference evidence="2 3" key="1">
    <citation type="submission" date="2020-08" db="EMBL/GenBank/DDBJ databases">
        <title>Sequencing the genomes of 1000 actinobacteria strains.</title>
        <authorList>
            <person name="Klenk H.-P."/>
        </authorList>
    </citation>
    <scope>NUCLEOTIDE SEQUENCE [LARGE SCALE GENOMIC DNA]</scope>
    <source>
        <strain evidence="2 3">DSM 28238</strain>
    </source>
</reference>
<name>A0A7W5XYS8_9MICC</name>